<gene>
    <name evidence="2" type="ORF">SAMN02745126_03003</name>
</gene>
<evidence type="ECO:0000313" key="3">
    <source>
        <dbReference type="Proteomes" id="UP000190092"/>
    </source>
</evidence>
<accession>A0A1T4PTI9</accession>
<dbReference type="Proteomes" id="UP000190092">
    <property type="component" value="Unassembled WGS sequence"/>
</dbReference>
<dbReference type="EMBL" id="FUWJ01000002">
    <property type="protein sequence ID" value="SJZ94853.1"/>
    <property type="molecule type" value="Genomic_DNA"/>
</dbReference>
<evidence type="ECO:0000313" key="2">
    <source>
        <dbReference type="EMBL" id="SJZ94853.1"/>
    </source>
</evidence>
<feature type="compositionally biased region" description="Polar residues" evidence="1">
    <location>
        <begin position="405"/>
        <end position="418"/>
    </location>
</feature>
<name>A0A1T4PTI9_9HYPH</name>
<sequence length="742" mass="80063">MSRYLLSPAPAEDPPPAPTPRDFNIPDEAWGTRSTLAARRPGDPLDPSLQREITIANATRAAELQNQFLERQREILHTGPDAFLAMTGRDAATGADAVLARLEAARQDTLDQAGNAAQHRLLQQALADHRLVEQATVANHVGRQTQAWRQATAQARLDQLRRQATIDHADPGAIESLHAAADGALQEIARTRPQTGAAFRDPGTEPSIWRVAIDAALGKFDYPSSIVLYNRAADRIDPAERAILQPLIEGARQHLAGQDYLKRIGLPDTQDLAALDAAHQAATAQNEADWPDNASQRATNQHYLDVAFGRQKLQVVQAKGDLVQAVTNWLDQPAPDGGPQTQRPPLPLWTKLNQDEQRAVDDQLARNANAQALHPDSPPPNESAPPDGSIDPEEPLPRQDPGVTTAETNSGAPTGSSQKDSRAESATVPAAAATAPATVAPAEGPPLADLAATVARQIVTLAPDLAAPAAFAISLLTPMNSTDVGFELDDGLRVRLPPGQRTATIERRTHKGILGIGETWQPLPVEAAIGETGTGHQALLINRDQLERAVGPEAAKRALAKGGVAPNPQVPPPPVPWIVEIHVAELDKDTKTIVHRDVPEERVRDYCPNYPMINQAALEGSARAQAKGLPNGMAYGRSVHKEVQTEVEKMAELRGALDERGIKELRAEQALLRGEPLSHTPPGSSRLDVLELYPDRRTACVYEIKTGNARLSKEALERYAREAQAYAKAGYDRIYVVVVRVP</sequence>
<proteinExistence type="predicted"/>
<feature type="compositionally biased region" description="Low complexity" evidence="1">
    <location>
        <begin position="426"/>
        <end position="442"/>
    </location>
</feature>
<protein>
    <submittedName>
        <fullName evidence="2">Uncharacterized protein</fullName>
    </submittedName>
</protein>
<evidence type="ECO:0000256" key="1">
    <source>
        <dbReference type="SAM" id="MobiDB-lite"/>
    </source>
</evidence>
<feature type="region of interest" description="Disordered" evidence="1">
    <location>
        <begin position="1"/>
        <end position="28"/>
    </location>
</feature>
<reference evidence="3" key="1">
    <citation type="submission" date="2017-02" db="EMBL/GenBank/DDBJ databases">
        <authorList>
            <person name="Varghese N."/>
            <person name="Submissions S."/>
        </authorList>
    </citation>
    <scope>NUCLEOTIDE SEQUENCE [LARGE SCALE GENOMIC DNA]</scope>
    <source>
        <strain evidence="3">ATCC 27094</strain>
    </source>
</reference>
<feature type="region of interest" description="Disordered" evidence="1">
    <location>
        <begin position="371"/>
        <end position="442"/>
    </location>
</feature>
<organism evidence="2 3">
    <name type="scientific">Enhydrobacter aerosaccus</name>
    <dbReference type="NCBI Taxonomy" id="225324"/>
    <lineage>
        <taxon>Bacteria</taxon>
        <taxon>Pseudomonadati</taxon>
        <taxon>Pseudomonadota</taxon>
        <taxon>Alphaproteobacteria</taxon>
        <taxon>Hyphomicrobiales</taxon>
        <taxon>Enhydrobacter</taxon>
    </lineage>
</organism>
<dbReference type="AlphaFoldDB" id="A0A1T4PTI9"/>
<keyword evidence="3" id="KW-1185">Reference proteome</keyword>